<dbReference type="SUPFAM" id="SSF110849">
    <property type="entry name" value="ParB/Sulfiredoxin"/>
    <property type="match status" value="1"/>
</dbReference>
<dbReference type="InterPro" id="IPR036086">
    <property type="entry name" value="ParB/Sulfiredoxin_sf"/>
</dbReference>
<protein>
    <submittedName>
        <fullName evidence="1">Uncharacterized protein</fullName>
    </submittedName>
</protein>
<dbReference type="AlphaFoldDB" id="A0A0F9KRC0"/>
<dbReference type="EMBL" id="LAZR01014330">
    <property type="protein sequence ID" value="KKM17960.1"/>
    <property type="molecule type" value="Genomic_DNA"/>
</dbReference>
<comment type="caution">
    <text evidence="1">The sequence shown here is derived from an EMBL/GenBank/DDBJ whole genome shotgun (WGS) entry which is preliminary data.</text>
</comment>
<organism evidence="1">
    <name type="scientific">marine sediment metagenome</name>
    <dbReference type="NCBI Taxonomy" id="412755"/>
    <lineage>
        <taxon>unclassified sequences</taxon>
        <taxon>metagenomes</taxon>
        <taxon>ecological metagenomes</taxon>
    </lineage>
</organism>
<accession>A0A0F9KRC0</accession>
<gene>
    <name evidence="1" type="ORF">LCGC14_1670410</name>
</gene>
<name>A0A0F9KRC0_9ZZZZ</name>
<proteinExistence type="predicted"/>
<sequence>MKIPTQLLQTLWPPNSGLMPGNKRFDRMLKDVRKRGIREPIVMDMKWYVIDGNHRLEIAKLLNIEYVEVIVWTGRELVQ</sequence>
<reference evidence="1" key="1">
    <citation type="journal article" date="2015" name="Nature">
        <title>Complex archaea that bridge the gap between prokaryotes and eukaryotes.</title>
        <authorList>
            <person name="Spang A."/>
            <person name="Saw J.H."/>
            <person name="Jorgensen S.L."/>
            <person name="Zaremba-Niedzwiedzka K."/>
            <person name="Martijn J."/>
            <person name="Lind A.E."/>
            <person name="van Eijk R."/>
            <person name="Schleper C."/>
            <person name="Guy L."/>
            <person name="Ettema T.J."/>
        </authorList>
    </citation>
    <scope>NUCLEOTIDE SEQUENCE</scope>
</reference>
<dbReference type="Gene3D" id="3.90.1530.10">
    <property type="entry name" value="Conserved hypothetical protein from pyrococcus furiosus pfu- 392566-001, ParB domain"/>
    <property type="match status" value="1"/>
</dbReference>
<evidence type="ECO:0000313" key="1">
    <source>
        <dbReference type="EMBL" id="KKM17960.1"/>
    </source>
</evidence>